<dbReference type="InterPro" id="IPR036686">
    <property type="entry name" value="Class_II_Hydrophobin_sf"/>
</dbReference>
<dbReference type="CDD" id="cd23508">
    <property type="entry name" value="hydrophobin_II"/>
    <property type="match status" value="1"/>
</dbReference>
<reference evidence="4 5" key="1">
    <citation type="journal article" date="2024" name="IMA Fungus">
        <title>IMA Genome - F19 : A genome assembly and annotation guide to empower mycologists, including annotated draft genome sequences of Ceratocystis pirilliformis, Diaporthe australafricana, Fusarium ophioides, Paecilomyces lecythidis, and Sporothrix stenoceras.</title>
        <authorList>
            <person name="Aylward J."/>
            <person name="Wilson A.M."/>
            <person name="Visagie C.M."/>
            <person name="Spraker J."/>
            <person name="Barnes I."/>
            <person name="Buitendag C."/>
            <person name="Ceriani C."/>
            <person name="Del Mar Angel L."/>
            <person name="du Plessis D."/>
            <person name="Fuchs T."/>
            <person name="Gasser K."/>
            <person name="Kramer D."/>
            <person name="Li W."/>
            <person name="Munsamy K."/>
            <person name="Piso A."/>
            <person name="Price J.L."/>
            <person name="Sonnekus B."/>
            <person name="Thomas C."/>
            <person name="van der Nest A."/>
            <person name="van Dijk A."/>
            <person name="van Heerden A."/>
            <person name="van Vuuren N."/>
            <person name="Yilmaz N."/>
            <person name="Duong T.A."/>
            <person name="van der Merwe N.A."/>
            <person name="Wingfield M.J."/>
            <person name="Wingfield B.D."/>
        </authorList>
    </citation>
    <scope>NUCLEOTIDE SEQUENCE [LARGE SCALE GENOMIC DNA]</scope>
    <source>
        <strain evidence="4 5">CMW 18167</strain>
    </source>
</reference>
<keyword evidence="3" id="KW-0732">Signal</keyword>
<proteinExistence type="inferred from homology"/>
<sequence>MKFITAVLASALAGAVMAVPAPSAPDTPAPYIPCSNPAKANCCSADVGELLDVDCATPSKVPTSAEEFQATCAAVGKNARCCTLAALDQGGLCQTPNGVTN</sequence>
<dbReference type="Proteomes" id="UP001583193">
    <property type="component" value="Unassembled WGS sequence"/>
</dbReference>
<accession>A0ABR3Y822</accession>
<dbReference type="Pfam" id="PF06766">
    <property type="entry name" value="Hydrophobin_2"/>
    <property type="match status" value="1"/>
</dbReference>
<name>A0ABR3Y822_9EURO</name>
<dbReference type="EMBL" id="JAVDPF010000004">
    <property type="protein sequence ID" value="KAL1884432.1"/>
    <property type="molecule type" value="Genomic_DNA"/>
</dbReference>
<dbReference type="SUPFAM" id="SSF101751">
    <property type="entry name" value="Hydrophobin II, HfbII"/>
    <property type="match status" value="1"/>
</dbReference>
<dbReference type="Gene3D" id="3.20.120.10">
    <property type="entry name" value="Hydrophobin"/>
    <property type="match status" value="1"/>
</dbReference>
<dbReference type="PANTHER" id="PTHR42341:SF1">
    <property type="entry name" value="HYDROPHOBIN"/>
    <property type="match status" value="1"/>
</dbReference>
<gene>
    <name evidence="4" type="ORF">Plec18167_002020</name>
</gene>
<dbReference type="PANTHER" id="PTHR42341">
    <property type="entry name" value="HYDROPHOBIN"/>
    <property type="match status" value="1"/>
</dbReference>
<evidence type="ECO:0000313" key="5">
    <source>
        <dbReference type="Proteomes" id="UP001583193"/>
    </source>
</evidence>
<protein>
    <recommendedName>
        <fullName evidence="6">Cerato-ulmin</fullName>
    </recommendedName>
</protein>
<comment type="similarity">
    <text evidence="1">Belongs to the cerato-ulmin hydrophobin family.</text>
</comment>
<evidence type="ECO:0000313" key="4">
    <source>
        <dbReference type="EMBL" id="KAL1884432.1"/>
    </source>
</evidence>
<keyword evidence="2" id="KW-1015">Disulfide bond</keyword>
<evidence type="ECO:0008006" key="6">
    <source>
        <dbReference type="Google" id="ProtNLM"/>
    </source>
</evidence>
<keyword evidence="5" id="KW-1185">Reference proteome</keyword>
<feature type="signal peptide" evidence="3">
    <location>
        <begin position="1"/>
        <end position="18"/>
    </location>
</feature>
<dbReference type="InterPro" id="IPR010636">
    <property type="entry name" value="Class_II_hydrophobin"/>
</dbReference>
<evidence type="ECO:0000256" key="1">
    <source>
        <dbReference type="ARBA" id="ARBA00009576"/>
    </source>
</evidence>
<evidence type="ECO:0000256" key="3">
    <source>
        <dbReference type="SAM" id="SignalP"/>
    </source>
</evidence>
<evidence type="ECO:0000256" key="2">
    <source>
        <dbReference type="ARBA" id="ARBA00023157"/>
    </source>
</evidence>
<feature type="chain" id="PRO_5046224433" description="Cerato-ulmin" evidence="3">
    <location>
        <begin position="19"/>
        <end position="101"/>
    </location>
</feature>
<comment type="caution">
    <text evidence="4">The sequence shown here is derived from an EMBL/GenBank/DDBJ whole genome shotgun (WGS) entry which is preliminary data.</text>
</comment>
<organism evidence="4 5">
    <name type="scientific">Paecilomyces lecythidis</name>
    <dbReference type="NCBI Taxonomy" id="3004212"/>
    <lineage>
        <taxon>Eukaryota</taxon>
        <taxon>Fungi</taxon>
        <taxon>Dikarya</taxon>
        <taxon>Ascomycota</taxon>
        <taxon>Pezizomycotina</taxon>
        <taxon>Eurotiomycetes</taxon>
        <taxon>Eurotiomycetidae</taxon>
        <taxon>Eurotiales</taxon>
        <taxon>Thermoascaceae</taxon>
        <taxon>Paecilomyces</taxon>
    </lineage>
</organism>